<dbReference type="EMBL" id="KV454475">
    <property type="protein sequence ID" value="ODV64563.1"/>
    <property type="molecule type" value="Genomic_DNA"/>
</dbReference>
<feature type="binding site" evidence="3">
    <location>
        <begin position="24"/>
        <end position="31"/>
    </location>
    <ligand>
        <name>GTP</name>
        <dbReference type="ChEBI" id="CHEBI:37565"/>
    </ligand>
</feature>
<keyword evidence="4" id="KW-0460">Magnesium</keyword>
<evidence type="ECO:0000256" key="4">
    <source>
        <dbReference type="PIRSR" id="PIRSR606689-2"/>
    </source>
</evidence>
<dbReference type="GO" id="GO:0006886">
    <property type="term" value="P:intracellular protein transport"/>
    <property type="evidence" value="ECO:0007669"/>
    <property type="project" value="EnsemblFungi"/>
</dbReference>
<dbReference type="PROSITE" id="PS51417">
    <property type="entry name" value="ARF"/>
    <property type="match status" value="1"/>
</dbReference>
<dbReference type="GO" id="GO:0005525">
    <property type="term" value="F:GTP binding"/>
    <property type="evidence" value="ECO:0007669"/>
    <property type="project" value="UniProtKB-KW"/>
</dbReference>
<dbReference type="PANTHER" id="PTHR45909:SF1">
    <property type="entry name" value="ADP-RIBOSYLATION FACTOR-RELATED PROTEIN 1"/>
    <property type="match status" value="1"/>
</dbReference>
<evidence type="ECO:0000256" key="2">
    <source>
        <dbReference type="ARBA" id="ARBA00023134"/>
    </source>
</evidence>
<feature type="binding site" evidence="4">
    <location>
        <position position="31"/>
    </location>
    <ligand>
        <name>Mg(2+)</name>
        <dbReference type="ChEBI" id="CHEBI:18420"/>
    </ligand>
</feature>
<evidence type="ECO:0000256" key="1">
    <source>
        <dbReference type="ARBA" id="ARBA00022741"/>
    </source>
</evidence>
<dbReference type="SMART" id="SM00177">
    <property type="entry name" value="ARF"/>
    <property type="match status" value="1"/>
</dbReference>
<proteinExistence type="predicted"/>
<evidence type="ECO:0000313" key="5">
    <source>
        <dbReference type="EMBL" id="ODV64563.1"/>
    </source>
</evidence>
<dbReference type="GO" id="GO:0046872">
    <property type="term" value="F:metal ion binding"/>
    <property type="evidence" value="ECO:0007669"/>
    <property type="project" value="UniProtKB-KW"/>
</dbReference>
<feature type="binding site" evidence="3">
    <location>
        <begin position="152"/>
        <end position="155"/>
    </location>
    <ligand>
        <name>GTP</name>
        <dbReference type="ChEBI" id="CHEBI:37565"/>
    </ligand>
</feature>
<evidence type="ECO:0000313" key="6">
    <source>
        <dbReference type="Proteomes" id="UP000095038"/>
    </source>
</evidence>
<dbReference type="AlphaFoldDB" id="A0A1D2VSH2"/>
<dbReference type="GO" id="GO:0003924">
    <property type="term" value="F:GTPase activity"/>
    <property type="evidence" value="ECO:0007669"/>
    <property type="project" value="EnsemblFungi"/>
</dbReference>
<reference evidence="6" key="1">
    <citation type="submission" date="2016-05" db="EMBL/GenBank/DDBJ databases">
        <title>Comparative genomics of biotechnologically important yeasts.</title>
        <authorList>
            <consortium name="DOE Joint Genome Institute"/>
            <person name="Riley R."/>
            <person name="Haridas S."/>
            <person name="Wolfe K.H."/>
            <person name="Lopes M.R."/>
            <person name="Hittinger C.T."/>
            <person name="Goker M."/>
            <person name="Salamov A."/>
            <person name="Wisecaver J."/>
            <person name="Long T.M."/>
            <person name="Aerts A.L."/>
            <person name="Barry K."/>
            <person name="Choi C."/>
            <person name="Clum A."/>
            <person name="Coughlan A.Y."/>
            <person name="Deshpande S."/>
            <person name="Douglass A.P."/>
            <person name="Hanson S.J."/>
            <person name="Klenk H.-P."/>
            <person name="Labutti K."/>
            <person name="Lapidus A."/>
            <person name="Lindquist E."/>
            <person name="Lipzen A."/>
            <person name="Meier-Kolthoff J.P."/>
            <person name="Ohm R.A."/>
            <person name="Otillar R.P."/>
            <person name="Pangilinan J."/>
            <person name="Peng Y."/>
            <person name="Rokas A."/>
            <person name="Rosa C.A."/>
            <person name="Scheuner C."/>
            <person name="Sibirny A.A."/>
            <person name="Slot J.C."/>
            <person name="Stielow J.B."/>
            <person name="Sun H."/>
            <person name="Kurtzman C.P."/>
            <person name="Blackwell M."/>
            <person name="Grigoriev I.V."/>
            <person name="Jeffries T.W."/>
        </authorList>
    </citation>
    <scope>NUCLEOTIDE SEQUENCE [LARGE SCALE GENOMIC DNA]</scope>
    <source>
        <strain evidence="6">DSM 1968</strain>
    </source>
</reference>
<dbReference type="PANTHER" id="PTHR45909">
    <property type="entry name" value="ADP-RIBOSYLATION FACTOR-RELATED PROTEIN 1"/>
    <property type="match status" value="1"/>
</dbReference>
<gene>
    <name evidence="5" type="ORF">ASCRUDRAFT_68524</name>
</gene>
<dbReference type="PROSITE" id="PS51419">
    <property type="entry name" value="RAB"/>
    <property type="match status" value="1"/>
</dbReference>
<dbReference type="InParanoid" id="A0A1D2VSH2"/>
<feature type="binding site" evidence="4">
    <location>
        <position position="60"/>
    </location>
    <ligand>
        <name>Mg(2+)</name>
        <dbReference type="ChEBI" id="CHEBI:18420"/>
    </ligand>
</feature>
<keyword evidence="4" id="KW-0479">Metal-binding</keyword>
<dbReference type="InterPro" id="IPR006689">
    <property type="entry name" value="Small_GTPase_ARF/SAR"/>
</dbReference>
<protein>
    <submittedName>
        <fullName evidence="5">ARF/SAR superfamily</fullName>
    </submittedName>
</protein>
<dbReference type="Proteomes" id="UP000095038">
    <property type="component" value="Unassembled WGS sequence"/>
</dbReference>
<dbReference type="GO" id="GO:0042175">
    <property type="term" value="C:nuclear outer membrane-endoplasmic reticulum membrane network"/>
    <property type="evidence" value="ECO:0007669"/>
    <property type="project" value="EnsemblFungi"/>
</dbReference>
<evidence type="ECO:0000256" key="3">
    <source>
        <dbReference type="PIRSR" id="PIRSR606689-1"/>
    </source>
</evidence>
<sequence>MFHLFRGLYDSYNKKKEYSILILGLDNAGKTTFLEKLKEIYSKINKEKVKIIPNERILPTVGQNVGYIKASKDTILKFWDVGGQTELRSMWANYFELAHGIIFVVDSCDRDRIEECQRELLKILDPDESQFQSVGETDHYIDKSIPILMLANKQDRPEHLEVEDIKEIFNRIAEHLGARDSRVLPISALTGDGVQDAADWLLIRLARNKSNRPPKYK</sequence>
<dbReference type="NCBIfam" id="TIGR00231">
    <property type="entry name" value="small_GTP"/>
    <property type="match status" value="1"/>
</dbReference>
<dbReference type="Pfam" id="PF00025">
    <property type="entry name" value="Arf"/>
    <property type="match status" value="1"/>
</dbReference>
<dbReference type="GO" id="GO:0043001">
    <property type="term" value="P:Golgi to plasma membrane protein transport"/>
    <property type="evidence" value="ECO:0007669"/>
    <property type="project" value="EnsemblFungi"/>
</dbReference>
<name>A0A1D2VSH2_9ASCO</name>
<keyword evidence="6" id="KW-1185">Reference proteome</keyword>
<dbReference type="FunCoup" id="A0A1D2VSH2">
    <property type="interactions" value="728"/>
</dbReference>
<organism evidence="5 6">
    <name type="scientific">Ascoidea rubescens DSM 1968</name>
    <dbReference type="NCBI Taxonomy" id="1344418"/>
    <lineage>
        <taxon>Eukaryota</taxon>
        <taxon>Fungi</taxon>
        <taxon>Dikarya</taxon>
        <taxon>Ascomycota</taxon>
        <taxon>Saccharomycotina</taxon>
        <taxon>Saccharomycetes</taxon>
        <taxon>Ascoideaceae</taxon>
        <taxon>Ascoidea</taxon>
    </lineage>
</organism>
<dbReference type="RefSeq" id="XP_020050870.1">
    <property type="nucleotide sequence ID" value="XM_020191540.1"/>
</dbReference>
<keyword evidence="1 3" id="KW-0547">Nucleotide-binding</keyword>
<dbReference type="GO" id="GO:0034067">
    <property type="term" value="P:protein localization to Golgi apparatus"/>
    <property type="evidence" value="ECO:0007669"/>
    <property type="project" value="EnsemblFungi"/>
</dbReference>
<dbReference type="InterPro" id="IPR005225">
    <property type="entry name" value="Small_GTP-bd"/>
</dbReference>
<feature type="binding site" evidence="3">
    <location>
        <position position="83"/>
    </location>
    <ligand>
        <name>GTP</name>
        <dbReference type="ChEBI" id="CHEBI:37565"/>
    </ligand>
</feature>
<accession>A0A1D2VSH2</accession>
<dbReference type="Gene3D" id="3.40.50.300">
    <property type="entry name" value="P-loop containing nucleotide triphosphate hydrolases"/>
    <property type="match status" value="1"/>
</dbReference>
<dbReference type="GeneID" id="30965176"/>
<dbReference type="OrthoDB" id="414781at2759"/>
<dbReference type="GO" id="GO:0005794">
    <property type="term" value="C:Golgi apparatus"/>
    <property type="evidence" value="ECO:0007669"/>
    <property type="project" value="EnsemblFungi"/>
</dbReference>
<dbReference type="SUPFAM" id="SSF52540">
    <property type="entry name" value="P-loop containing nucleoside triphosphate hydrolases"/>
    <property type="match status" value="1"/>
</dbReference>
<keyword evidence="2 3" id="KW-0342">GTP-binding</keyword>
<dbReference type="InterPro" id="IPR027417">
    <property type="entry name" value="P-loop_NTPase"/>
</dbReference>
<dbReference type="SMART" id="SM00178">
    <property type="entry name" value="SAR"/>
    <property type="match status" value="1"/>
</dbReference>
<dbReference type="GO" id="GO:0034976">
    <property type="term" value="P:response to endoplasmic reticulum stress"/>
    <property type="evidence" value="ECO:0007669"/>
    <property type="project" value="EnsemblFungi"/>
</dbReference>
<dbReference type="InterPro" id="IPR024156">
    <property type="entry name" value="Small_GTPase_ARF"/>
</dbReference>
<dbReference type="PRINTS" id="PR00449">
    <property type="entry name" value="RASTRNSFRMNG"/>
</dbReference>
<dbReference type="STRING" id="1344418.A0A1D2VSH2"/>